<dbReference type="RefSeq" id="WP_181905203.1">
    <property type="nucleotide sequence ID" value="NZ_QRDW01000001.1"/>
</dbReference>
<evidence type="ECO:0000259" key="1">
    <source>
        <dbReference type="Pfam" id="PF12680"/>
    </source>
</evidence>
<dbReference type="EMBL" id="QRDW01000001">
    <property type="protein sequence ID" value="RED54331.1"/>
    <property type="molecule type" value="Genomic_DNA"/>
</dbReference>
<dbReference type="SUPFAM" id="SSF54427">
    <property type="entry name" value="NTF2-like"/>
    <property type="match status" value="1"/>
</dbReference>
<proteinExistence type="predicted"/>
<sequence>MTPEEIAQAQLDAYNAHDLEAFCACFHEHVTAELLVSGTQMLSGMEEFRKLYARRFSNPKLKAWVKHRITIGNVVVDHEEILGLSDDGPVEVIAIYETEGTKIRKVRFIREDI</sequence>
<dbReference type="Proteomes" id="UP000256845">
    <property type="component" value="Unassembled WGS sequence"/>
</dbReference>
<comment type="caution">
    <text evidence="2">The sequence shown here is derived from an EMBL/GenBank/DDBJ whole genome shotgun (WGS) entry which is preliminary data.</text>
</comment>
<dbReference type="InterPro" id="IPR008317">
    <property type="entry name" value="UCP030561"/>
</dbReference>
<dbReference type="Gene3D" id="3.10.450.50">
    <property type="match status" value="1"/>
</dbReference>
<evidence type="ECO:0000313" key="2">
    <source>
        <dbReference type="EMBL" id="RED54331.1"/>
    </source>
</evidence>
<dbReference type="InterPro" id="IPR037401">
    <property type="entry name" value="SnoaL-like"/>
</dbReference>
<dbReference type="AlphaFoldDB" id="A0A3D9HY92"/>
<name>A0A3D9HY92_9PROT</name>
<protein>
    <recommendedName>
        <fullName evidence="1">SnoaL-like domain-containing protein</fullName>
    </recommendedName>
</protein>
<keyword evidence="3" id="KW-1185">Reference proteome</keyword>
<dbReference type="PIRSF" id="PIRSF030561">
    <property type="entry name" value="UCP030561"/>
    <property type="match status" value="1"/>
</dbReference>
<gene>
    <name evidence="2" type="ORF">DFP90_1011134</name>
</gene>
<dbReference type="Pfam" id="PF12680">
    <property type="entry name" value="SnoaL_2"/>
    <property type="match status" value="1"/>
</dbReference>
<evidence type="ECO:0000313" key="3">
    <source>
        <dbReference type="Proteomes" id="UP000256845"/>
    </source>
</evidence>
<reference evidence="2 3" key="1">
    <citation type="submission" date="2018-07" db="EMBL/GenBank/DDBJ databases">
        <title>Genomic Encyclopedia of Type Strains, Phase III (KMG-III): the genomes of soil and plant-associated and newly described type strains.</title>
        <authorList>
            <person name="Whitman W."/>
        </authorList>
    </citation>
    <scope>NUCLEOTIDE SEQUENCE [LARGE SCALE GENOMIC DNA]</scope>
    <source>
        <strain evidence="2 3">CECT 8488</strain>
    </source>
</reference>
<accession>A0A3D9HY92</accession>
<feature type="domain" description="SnoaL-like" evidence="1">
    <location>
        <begin position="8"/>
        <end position="104"/>
    </location>
</feature>
<dbReference type="InterPro" id="IPR032710">
    <property type="entry name" value="NTF2-like_dom_sf"/>
</dbReference>
<organism evidence="2 3">
    <name type="scientific">Aestuariispira insulae</name>
    <dbReference type="NCBI Taxonomy" id="1461337"/>
    <lineage>
        <taxon>Bacteria</taxon>
        <taxon>Pseudomonadati</taxon>
        <taxon>Pseudomonadota</taxon>
        <taxon>Alphaproteobacteria</taxon>
        <taxon>Rhodospirillales</taxon>
        <taxon>Kiloniellaceae</taxon>
        <taxon>Aestuariispira</taxon>
    </lineage>
</organism>